<dbReference type="InterPro" id="IPR005078">
    <property type="entry name" value="Peptidase_C54"/>
</dbReference>
<dbReference type="GO" id="GO:0000045">
    <property type="term" value="P:autophagosome assembly"/>
    <property type="evidence" value="ECO:0007669"/>
    <property type="project" value="TreeGrafter"/>
</dbReference>
<dbReference type="PANTHER" id="PTHR22624">
    <property type="entry name" value="CYSTEINE PROTEASE ATG4"/>
    <property type="match status" value="1"/>
</dbReference>
<dbReference type="OrthoDB" id="2960936at2759"/>
<keyword evidence="8" id="KW-0653">Protein transport</keyword>
<gene>
    <name evidence="14" type="ORF">TD95_002523</name>
</gene>
<evidence type="ECO:0000256" key="2">
    <source>
        <dbReference type="ARBA" id="ARBA00010958"/>
    </source>
</evidence>
<dbReference type="GO" id="GO:0035973">
    <property type="term" value="P:aggrephagy"/>
    <property type="evidence" value="ECO:0007669"/>
    <property type="project" value="TreeGrafter"/>
</dbReference>
<evidence type="ECO:0000313" key="14">
    <source>
        <dbReference type="EMBL" id="KKA29287.1"/>
    </source>
</evidence>
<comment type="caution">
    <text evidence="14">The sequence shown here is derived from an EMBL/GenBank/DDBJ whole genome shotgun (WGS) entry which is preliminary data.</text>
</comment>
<feature type="region of interest" description="Disordered" evidence="12">
    <location>
        <begin position="443"/>
        <end position="464"/>
    </location>
</feature>
<comment type="similarity">
    <text evidence="2 11">Belongs to the peptidase C54 family.</text>
</comment>
<feature type="region of interest" description="Disordered" evidence="12">
    <location>
        <begin position="78"/>
        <end position="99"/>
    </location>
</feature>
<evidence type="ECO:0000256" key="10">
    <source>
        <dbReference type="ARBA" id="ARBA00029362"/>
    </source>
</evidence>
<accession>A0A0F4ZFJ7</accession>
<keyword evidence="9" id="KW-0072">Autophagy</keyword>
<comment type="subcellular location">
    <subcellularLocation>
        <location evidence="11">Nucleus</location>
    </subcellularLocation>
    <subcellularLocation>
        <location evidence="11">Cytoplasm</location>
    </subcellularLocation>
    <subcellularLocation>
        <location evidence="1">Preautophagosomal structure</location>
    </subcellularLocation>
</comment>
<evidence type="ECO:0000256" key="9">
    <source>
        <dbReference type="ARBA" id="ARBA00023006"/>
    </source>
</evidence>
<dbReference type="GO" id="GO:0019786">
    <property type="term" value="F:protein-phosphatidylethanolamide deconjugating activity"/>
    <property type="evidence" value="ECO:0007669"/>
    <property type="project" value="InterPro"/>
</dbReference>
<dbReference type="GO" id="GO:0000423">
    <property type="term" value="P:mitophagy"/>
    <property type="evidence" value="ECO:0007669"/>
    <property type="project" value="TreeGrafter"/>
</dbReference>
<proteinExistence type="inferred from homology"/>
<dbReference type="AlphaFoldDB" id="A0A0F4ZFJ7"/>
<evidence type="ECO:0000256" key="7">
    <source>
        <dbReference type="ARBA" id="ARBA00022807"/>
    </source>
</evidence>
<dbReference type="GO" id="GO:0015031">
    <property type="term" value="P:protein transport"/>
    <property type="evidence" value="ECO:0007669"/>
    <property type="project" value="UniProtKB-KW"/>
</dbReference>
<keyword evidence="3" id="KW-0813">Transport</keyword>
<feature type="compositionally biased region" description="Acidic residues" evidence="12">
    <location>
        <begin position="444"/>
        <end position="458"/>
    </location>
</feature>
<dbReference type="SUPFAM" id="SSF54001">
    <property type="entry name" value="Cysteine proteinases"/>
    <property type="match status" value="1"/>
</dbReference>
<dbReference type="EC" id="3.4.22.-" evidence="11"/>
<evidence type="ECO:0000259" key="13">
    <source>
        <dbReference type="Pfam" id="PF03416"/>
    </source>
</evidence>
<keyword evidence="7" id="KW-0788">Thiol protease</keyword>
<dbReference type="InterPro" id="IPR046792">
    <property type="entry name" value="Peptidase_C54_cat"/>
</dbReference>
<sequence>MNNVDFSRCKRIVELIWDPEPTNDRLQDTPIWCLGYCYDLSSPPKSAATPSTNPPITDSVATIDTAASEPSDVTIDAKSEKGQHDAPISSEKESSLQSSTTSSFLSAPAYGGTGSDGGWPIAFLDDFESRIWMTYRSDFELINKSDDPNAKSNFSFTMRIKTQLMDQEGFTSDSGWGCMIRTGQSLLANTMVITKMGRSWRRGVYDTTERNIISQFADDPRAPYSIHSFVEHGAKACGKYPGEWFGPSATARCIQELVNRNDSGFRVYSTGDTADVYEDSFMQVAKPDGKQFAPTLVLVTTRLGIDKVTPVYWEALVATLQMPSSVGIAGGRPSSSHYFVGAQGMYLFYLDPHITQPALKYHDDVSEYSTEEIATYHTRRLRKLHVKEMDPSMLIGFLIRDENEWRDWRAGLKHVQGRPVISVFDTNPMNHMDALDNATYDVESMSEAEADDLEESAEDLGREL</sequence>
<keyword evidence="6 11" id="KW-0378">Hydrolase</keyword>
<keyword evidence="5 11" id="KW-0645">Protease</keyword>
<keyword evidence="4 11" id="KW-0963">Cytoplasm</keyword>
<keyword evidence="15" id="KW-1185">Reference proteome</keyword>
<feature type="domain" description="Peptidase C54 catalytic" evidence="13">
    <location>
        <begin position="122"/>
        <end position="409"/>
    </location>
</feature>
<dbReference type="Proteomes" id="UP000033483">
    <property type="component" value="Unassembled WGS sequence"/>
</dbReference>
<dbReference type="GO" id="GO:0016485">
    <property type="term" value="P:protein processing"/>
    <property type="evidence" value="ECO:0007669"/>
    <property type="project" value="TreeGrafter"/>
</dbReference>
<dbReference type="GO" id="GO:0000407">
    <property type="term" value="C:phagophore assembly site"/>
    <property type="evidence" value="ECO:0007669"/>
    <property type="project" value="UniProtKB-SubCell"/>
</dbReference>
<evidence type="ECO:0000256" key="6">
    <source>
        <dbReference type="ARBA" id="ARBA00022801"/>
    </source>
</evidence>
<evidence type="ECO:0000313" key="15">
    <source>
        <dbReference type="Proteomes" id="UP000033483"/>
    </source>
</evidence>
<evidence type="ECO:0000256" key="8">
    <source>
        <dbReference type="ARBA" id="ARBA00022927"/>
    </source>
</evidence>
<protein>
    <recommendedName>
        <fullName evidence="11">Cysteine protease</fullName>
        <ecNumber evidence="11">3.4.22.-</ecNumber>
    </recommendedName>
</protein>
<reference evidence="14 15" key="1">
    <citation type="submission" date="2015-03" db="EMBL/GenBank/DDBJ databases">
        <authorList>
            <person name="Radwan O."/>
            <person name="Al-Naeli F.A."/>
            <person name="Rendon G.A."/>
            <person name="Fields C."/>
        </authorList>
    </citation>
    <scope>NUCLEOTIDE SEQUENCE [LARGE SCALE GENOMIC DNA]</scope>
    <source>
        <strain evidence="14">CR-DP1</strain>
    </source>
</reference>
<dbReference type="EMBL" id="LAEV01000918">
    <property type="protein sequence ID" value="KKA29287.1"/>
    <property type="molecule type" value="Genomic_DNA"/>
</dbReference>
<evidence type="ECO:0000256" key="1">
    <source>
        <dbReference type="ARBA" id="ARBA00004329"/>
    </source>
</evidence>
<dbReference type="Pfam" id="PF03416">
    <property type="entry name" value="Peptidase_C54"/>
    <property type="match status" value="1"/>
</dbReference>
<evidence type="ECO:0000256" key="5">
    <source>
        <dbReference type="ARBA" id="ARBA00022670"/>
    </source>
</evidence>
<dbReference type="PANTHER" id="PTHR22624:SF49">
    <property type="entry name" value="CYSTEINE PROTEASE"/>
    <property type="match status" value="1"/>
</dbReference>
<evidence type="ECO:0000256" key="11">
    <source>
        <dbReference type="RuleBase" id="RU363115"/>
    </source>
</evidence>
<comment type="function">
    <text evidence="11">Required for selective autophagic degradation of the nucleus (nucleophagy) as well as for mitophagy which contributes to regulate mitochondrial quantity and quality by eliminating the mitochondria to a basal level to fulfill cellular energy requirements and preventing excess ROS production.</text>
</comment>
<evidence type="ECO:0000256" key="3">
    <source>
        <dbReference type="ARBA" id="ARBA00022448"/>
    </source>
</evidence>
<comment type="catalytic activity">
    <reaction evidence="10">
        <text>[protein]-C-terminal L-amino acid-glycyl-phosphatidylethanolamide + H2O = [protein]-C-terminal L-amino acid-glycine + a 1,2-diacyl-sn-glycero-3-phosphoethanolamine</text>
        <dbReference type="Rhea" id="RHEA:67548"/>
        <dbReference type="Rhea" id="RHEA-COMP:17323"/>
        <dbReference type="Rhea" id="RHEA-COMP:17324"/>
        <dbReference type="ChEBI" id="CHEBI:15377"/>
        <dbReference type="ChEBI" id="CHEBI:64612"/>
        <dbReference type="ChEBI" id="CHEBI:172940"/>
        <dbReference type="ChEBI" id="CHEBI:172941"/>
    </reaction>
    <physiologicalReaction direction="left-to-right" evidence="10">
        <dbReference type="Rhea" id="RHEA:67549"/>
    </physiologicalReaction>
</comment>
<evidence type="ECO:0000256" key="4">
    <source>
        <dbReference type="ARBA" id="ARBA00022490"/>
    </source>
</evidence>
<keyword evidence="11" id="KW-0539">Nucleus</keyword>
<dbReference type="GO" id="GO:0004197">
    <property type="term" value="F:cysteine-type endopeptidase activity"/>
    <property type="evidence" value="ECO:0007669"/>
    <property type="project" value="TreeGrafter"/>
</dbReference>
<dbReference type="InterPro" id="IPR038765">
    <property type="entry name" value="Papain-like_cys_pep_sf"/>
</dbReference>
<name>A0A0F4ZFJ7_9PEZI</name>
<dbReference type="GO" id="GO:0005634">
    <property type="term" value="C:nucleus"/>
    <property type="evidence" value="ECO:0007669"/>
    <property type="project" value="UniProtKB-SubCell"/>
</dbReference>
<feature type="compositionally biased region" description="Basic and acidic residues" evidence="12">
    <location>
        <begin position="78"/>
        <end position="94"/>
    </location>
</feature>
<dbReference type="GO" id="GO:0034727">
    <property type="term" value="P:piecemeal microautophagy of the nucleus"/>
    <property type="evidence" value="ECO:0007669"/>
    <property type="project" value="TreeGrafter"/>
</dbReference>
<organism evidence="14 15">
    <name type="scientific">Thielaviopsis punctulata</name>
    <dbReference type="NCBI Taxonomy" id="72032"/>
    <lineage>
        <taxon>Eukaryota</taxon>
        <taxon>Fungi</taxon>
        <taxon>Dikarya</taxon>
        <taxon>Ascomycota</taxon>
        <taxon>Pezizomycotina</taxon>
        <taxon>Sordariomycetes</taxon>
        <taxon>Hypocreomycetidae</taxon>
        <taxon>Microascales</taxon>
        <taxon>Ceratocystidaceae</taxon>
        <taxon>Thielaviopsis</taxon>
    </lineage>
</organism>
<evidence type="ECO:0000256" key="12">
    <source>
        <dbReference type="SAM" id="MobiDB-lite"/>
    </source>
</evidence>